<sequence length="190" mass="21673">MACQVTVYVNVFASSIETDIVPFDDQENIQSNNDYIKFSRMCSFVVKRGNHERYVEDLCSLKHRLCRQGSHLVTDHDTGCRVSLDPLQIEGIIQTISVRVGRMMLQNLHREKMPFVATCDVILPRYEQPWQRKAAMGTVDFSDFGVVSTMKATVDLIEKRKGDKGFDDDNLKLGTGLEQFVNGCKRSREC</sequence>
<protein>
    <submittedName>
        <fullName evidence="1">Uncharacterized protein</fullName>
    </submittedName>
</protein>
<accession>A0ABD3KDF1</accession>
<name>A0ABD3KDF1_EUCGL</name>
<reference evidence="1 2" key="1">
    <citation type="submission" date="2024-11" db="EMBL/GenBank/DDBJ databases">
        <title>Chromosome-level genome assembly of Eucalyptus globulus Labill. provides insights into its genome evolution.</title>
        <authorList>
            <person name="Li X."/>
        </authorList>
    </citation>
    <scope>NUCLEOTIDE SEQUENCE [LARGE SCALE GENOMIC DNA]</scope>
    <source>
        <strain evidence="1">CL2024</strain>
        <tissue evidence="1">Fresh tender leaves</tissue>
    </source>
</reference>
<comment type="caution">
    <text evidence="1">The sequence shown here is derived from an EMBL/GenBank/DDBJ whole genome shotgun (WGS) entry which is preliminary data.</text>
</comment>
<evidence type="ECO:0000313" key="2">
    <source>
        <dbReference type="Proteomes" id="UP001634007"/>
    </source>
</evidence>
<keyword evidence="2" id="KW-1185">Reference proteome</keyword>
<organism evidence="1 2">
    <name type="scientific">Eucalyptus globulus</name>
    <name type="common">Tasmanian blue gum</name>
    <dbReference type="NCBI Taxonomy" id="34317"/>
    <lineage>
        <taxon>Eukaryota</taxon>
        <taxon>Viridiplantae</taxon>
        <taxon>Streptophyta</taxon>
        <taxon>Embryophyta</taxon>
        <taxon>Tracheophyta</taxon>
        <taxon>Spermatophyta</taxon>
        <taxon>Magnoliopsida</taxon>
        <taxon>eudicotyledons</taxon>
        <taxon>Gunneridae</taxon>
        <taxon>Pentapetalae</taxon>
        <taxon>rosids</taxon>
        <taxon>malvids</taxon>
        <taxon>Myrtales</taxon>
        <taxon>Myrtaceae</taxon>
        <taxon>Myrtoideae</taxon>
        <taxon>Eucalypteae</taxon>
        <taxon>Eucalyptus</taxon>
    </lineage>
</organism>
<gene>
    <name evidence="1" type="ORF">ACJRO7_025641</name>
</gene>
<dbReference type="EMBL" id="JBJKBG010000006">
    <property type="protein sequence ID" value="KAL3736734.1"/>
    <property type="molecule type" value="Genomic_DNA"/>
</dbReference>
<proteinExistence type="predicted"/>
<dbReference type="Proteomes" id="UP001634007">
    <property type="component" value="Unassembled WGS sequence"/>
</dbReference>
<dbReference type="AlphaFoldDB" id="A0ABD3KDF1"/>
<evidence type="ECO:0000313" key="1">
    <source>
        <dbReference type="EMBL" id="KAL3736734.1"/>
    </source>
</evidence>